<proteinExistence type="inferred from homology"/>
<name>A0A1G6HU91_9BACT</name>
<dbReference type="FunFam" id="3.20.20.70:FF:000013">
    <property type="entry name" value="Class II fructose-bisphosphate aldolase"/>
    <property type="match status" value="1"/>
</dbReference>
<dbReference type="GO" id="GO:0005829">
    <property type="term" value="C:cytosol"/>
    <property type="evidence" value="ECO:0007669"/>
    <property type="project" value="TreeGrafter"/>
</dbReference>
<dbReference type="EMBL" id="FMYP01000013">
    <property type="protein sequence ID" value="SDB97733.1"/>
    <property type="molecule type" value="Genomic_DNA"/>
</dbReference>
<comment type="function">
    <text evidence="12">Catalyzes the aldol condensation of dihydroxyacetone phosphate (DHAP or glycerone-phosphate) with glyceraldehyde 3-phosphate (G3P) to form fructose 1,6-bisphosphate (FBP) in gluconeogenesis and the reverse reaction in glycolysis.</text>
</comment>
<dbReference type="GO" id="GO:0004332">
    <property type="term" value="F:fructose-bisphosphate aldolase activity"/>
    <property type="evidence" value="ECO:0007669"/>
    <property type="project" value="UniProtKB-EC"/>
</dbReference>
<keyword evidence="14" id="KW-1185">Reference proteome</keyword>
<comment type="cofactor">
    <cofactor evidence="11 12">
        <name>Zn(2+)</name>
        <dbReference type="ChEBI" id="CHEBI:29105"/>
    </cofactor>
    <text evidence="11 12">Binds 2 Zn(2+) ions per subunit. One is catalytic and the other provides a structural contribution.</text>
</comment>
<comment type="pathway">
    <text evidence="2 12">Carbohydrate degradation; glycolysis; D-glyceraldehyde 3-phosphate and glycerone phosphate from D-glucose: step 4/4.</text>
</comment>
<evidence type="ECO:0000256" key="4">
    <source>
        <dbReference type="ARBA" id="ARBA00013068"/>
    </source>
</evidence>
<dbReference type="GO" id="GO:0008270">
    <property type="term" value="F:zinc ion binding"/>
    <property type="evidence" value="ECO:0007669"/>
    <property type="project" value="UniProtKB-UniRule"/>
</dbReference>
<dbReference type="GO" id="GO:0006094">
    <property type="term" value="P:gluconeogenesis"/>
    <property type="evidence" value="ECO:0007669"/>
    <property type="project" value="TreeGrafter"/>
</dbReference>
<dbReference type="AlphaFoldDB" id="A0A1G6HU91"/>
<evidence type="ECO:0000313" key="14">
    <source>
        <dbReference type="Proteomes" id="UP000199452"/>
    </source>
</evidence>
<dbReference type="PIRSF" id="PIRSF001359">
    <property type="entry name" value="F_bP_aldolase_II"/>
    <property type="match status" value="1"/>
</dbReference>
<dbReference type="NCBIfam" id="NF006628">
    <property type="entry name" value="PRK09197.1"/>
    <property type="match status" value="1"/>
</dbReference>
<evidence type="ECO:0000256" key="8">
    <source>
        <dbReference type="ARBA" id="ARBA00023239"/>
    </source>
</evidence>
<accession>A0A1G6HU91</accession>
<dbReference type="PANTHER" id="PTHR30559:SF0">
    <property type="entry name" value="FRUCTOSE-BISPHOSPHATE ALDOLASE"/>
    <property type="match status" value="1"/>
</dbReference>
<dbReference type="PROSITE" id="PS00806">
    <property type="entry name" value="ALDOLASE_CLASS_II_2"/>
    <property type="match status" value="1"/>
</dbReference>
<evidence type="ECO:0000256" key="6">
    <source>
        <dbReference type="ARBA" id="ARBA00022833"/>
    </source>
</evidence>
<feature type="binding site" evidence="11">
    <location>
        <position position="142"/>
    </location>
    <ligand>
        <name>Zn(2+)</name>
        <dbReference type="ChEBI" id="CHEBI:29105"/>
        <label>2</label>
    </ligand>
</feature>
<feature type="binding site" evidence="11">
    <location>
        <position position="108"/>
    </location>
    <ligand>
        <name>Zn(2+)</name>
        <dbReference type="ChEBI" id="CHEBI:29105"/>
        <label>1</label>
        <note>catalytic</note>
    </ligand>
</feature>
<feature type="binding site" evidence="11">
    <location>
        <position position="172"/>
    </location>
    <ligand>
        <name>Zn(2+)</name>
        <dbReference type="ChEBI" id="CHEBI:29105"/>
        <label>2</label>
    </ligand>
</feature>
<dbReference type="STRING" id="1640674.SAMN05216323_101326"/>
<reference evidence="13 14" key="1">
    <citation type="submission" date="2016-09" db="EMBL/GenBank/DDBJ databases">
        <authorList>
            <person name="Capua I."/>
            <person name="De Benedictis P."/>
            <person name="Joannis T."/>
            <person name="Lombin L.H."/>
            <person name="Cattoli G."/>
        </authorList>
    </citation>
    <scope>NUCLEOTIDE SEQUENCE [LARGE SCALE GENOMIC DNA]</scope>
    <source>
        <strain evidence="13 14">A7P-90m</strain>
    </source>
</reference>
<feature type="binding site" evidence="11">
    <location>
        <position position="224"/>
    </location>
    <ligand>
        <name>Zn(2+)</name>
        <dbReference type="ChEBI" id="CHEBI:29105"/>
        <label>1</label>
        <note>catalytic</note>
    </ligand>
</feature>
<dbReference type="CDD" id="cd00946">
    <property type="entry name" value="FBP_aldolase_IIA"/>
    <property type="match status" value="1"/>
</dbReference>
<dbReference type="PROSITE" id="PS00602">
    <property type="entry name" value="ALDOLASE_CLASS_II_1"/>
    <property type="match status" value="1"/>
</dbReference>
<protein>
    <recommendedName>
        <fullName evidence="4 12">Fructose-bisphosphate aldolase</fullName>
        <shortName evidence="12">FBP aldolase</shortName>
        <ecNumber evidence="4 12">4.1.2.13</ecNumber>
    </recommendedName>
</protein>
<evidence type="ECO:0000256" key="12">
    <source>
        <dbReference type="RuleBase" id="RU366023"/>
    </source>
</evidence>
<sequence length="357" mass="39168">MSNNRFPIGVVTGKTVQEIFAFAKANQFALPAVNVTGTNTINAVLETARLVNTPVIVQFSNSGAAFFAGKSISNDGQNASILGAIAGALHVHTLAKAYGVTVILHTDHAAKKLLPWIDGLLDAGEEHFKRTGSPLFSSHMLDLSEEPLTENIEICKKYLTRMSKMGMTLELELGITGGEEDGVDNSNVDSSKLYTQPEEVAYAYEELSKISPNFTIAASFGNVHGVYKPGNVVLNPKILRDSQEFIQKAYKTTAKPVDFVFHGGSGSEKHLISEAISYGVVKMNLDTDMQWAYWDGIRKFSIAKKDYLQGQIGNPEGTDSPNKKFYDPRVWLREGEKEMVARLKEAFEDLNAVGRNK</sequence>
<evidence type="ECO:0000256" key="9">
    <source>
        <dbReference type="PIRSR" id="PIRSR001359-1"/>
    </source>
</evidence>
<dbReference type="InterPro" id="IPR000771">
    <property type="entry name" value="FBA_II"/>
</dbReference>
<evidence type="ECO:0000256" key="11">
    <source>
        <dbReference type="PIRSR" id="PIRSR001359-3"/>
    </source>
</evidence>
<feature type="binding site" evidence="10">
    <location>
        <position position="225"/>
    </location>
    <ligand>
        <name>dihydroxyacetone phosphate</name>
        <dbReference type="ChEBI" id="CHEBI:57642"/>
    </ligand>
</feature>
<evidence type="ECO:0000256" key="5">
    <source>
        <dbReference type="ARBA" id="ARBA00022723"/>
    </source>
</evidence>
<keyword evidence="7 12" id="KW-0324">Glycolysis</keyword>
<comment type="catalytic activity">
    <reaction evidence="1 12">
        <text>beta-D-fructose 1,6-bisphosphate = D-glyceraldehyde 3-phosphate + dihydroxyacetone phosphate</text>
        <dbReference type="Rhea" id="RHEA:14729"/>
        <dbReference type="ChEBI" id="CHEBI:32966"/>
        <dbReference type="ChEBI" id="CHEBI:57642"/>
        <dbReference type="ChEBI" id="CHEBI:59776"/>
        <dbReference type="EC" id="4.1.2.13"/>
    </reaction>
</comment>
<keyword evidence="8 12" id="KW-0456">Lyase</keyword>
<dbReference type="OrthoDB" id="9803995at2"/>
<keyword evidence="5 11" id="KW-0479">Metal-binding</keyword>
<feature type="active site" description="Proton donor" evidence="9">
    <location>
        <position position="107"/>
    </location>
</feature>
<evidence type="ECO:0000256" key="3">
    <source>
        <dbReference type="ARBA" id="ARBA00005812"/>
    </source>
</evidence>
<feature type="binding site" evidence="10">
    <location>
        <begin position="263"/>
        <end position="265"/>
    </location>
    <ligand>
        <name>dihydroxyacetone phosphate</name>
        <dbReference type="ChEBI" id="CHEBI:57642"/>
    </ligand>
</feature>
<dbReference type="Pfam" id="PF01116">
    <property type="entry name" value="F_bP_aldolase"/>
    <property type="match status" value="1"/>
</dbReference>
<evidence type="ECO:0000313" key="13">
    <source>
        <dbReference type="EMBL" id="SDB97733.1"/>
    </source>
</evidence>
<feature type="binding site" evidence="10">
    <location>
        <begin position="284"/>
        <end position="287"/>
    </location>
    <ligand>
        <name>dihydroxyacetone phosphate</name>
        <dbReference type="ChEBI" id="CHEBI:57642"/>
    </ligand>
</feature>
<dbReference type="InterPro" id="IPR006411">
    <property type="entry name" value="Fruct_bisP_bact"/>
</dbReference>
<dbReference type="UniPathway" id="UPA00109">
    <property type="reaction ID" value="UER00183"/>
</dbReference>
<dbReference type="Proteomes" id="UP000199452">
    <property type="component" value="Unassembled WGS sequence"/>
</dbReference>
<evidence type="ECO:0000256" key="2">
    <source>
        <dbReference type="ARBA" id="ARBA00004714"/>
    </source>
</evidence>
<dbReference type="GO" id="GO:0006096">
    <property type="term" value="P:glycolytic process"/>
    <property type="evidence" value="ECO:0007669"/>
    <property type="project" value="UniProtKB-UniPathway"/>
</dbReference>
<evidence type="ECO:0000256" key="1">
    <source>
        <dbReference type="ARBA" id="ARBA00000441"/>
    </source>
</evidence>
<gene>
    <name evidence="13" type="ORF">SAMN05216323_101326</name>
</gene>
<dbReference type="NCBIfam" id="TIGR00167">
    <property type="entry name" value="cbbA"/>
    <property type="match status" value="1"/>
</dbReference>
<comment type="similarity">
    <text evidence="3 12">Belongs to the class II fructose-bisphosphate aldolase family.</text>
</comment>
<dbReference type="PANTHER" id="PTHR30559">
    <property type="entry name" value="FRUCTOSE-BISPHOSPHATE ALDOLASE CLASS 2"/>
    <property type="match status" value="1"/>
</dbReference>
<dbReference type="NCBIfam" id="TIGR01520">
    <property type="entry name" value="FruBisAldo_II_A"/>
    <property type="match status" value="1"/>
</dbReference>
<feature type="binding site" evidence="11">
    <location>
        <position position="262"/>
    </location>
    <ligand>
        <name>Zn(2+)</name>
        <dbReference type="ChEBI" id="CHEBI:29105"/>
        <label>1</label>
        <note>catalytic</note>
    </ligand>
</feature>
<dbReference type="EC" id="4.1.2.13" evidence="4 12"/>
<dbReference type="SUPFAM" id="SSF51569">
    <property type="entry name" value="Aldolase"/>
    <property type="match status" value="1"/>
</dbReference>
<evidence type="ECO:0000256" key="7">
    <source>
        <dbReference type="ARBA" id="ARBA00023152"/>
    </source>
</evidence>
<keyword evidence="6 11" id="KW-0862">Zinc</keyword>
<organism evidence="13 14">
    <name type="scientific">Williamwhitmania taraxaci</name>
    <dbReference type="NCBI Taxonomy" id="1640674"/>
    <lineage>
        <taxon>Bacteria</taxon>
        <taxon>Pseudomonadati</taxon>
        <taxon>Bacteroidota</taxon>
        <taxon>Bacteroidia</taxon>
        <taxon>Bacteroidales</taxon>
        <taxon>Williamwhitmaniaceae</taxon>
        <taxon>Williamwhitmania</taxon>
    </lineage>
</organism>
<evidence type="ECO:0000256" key="10">
    <source>
        <dbReference type="PIRSR" id="PIRSR001359-2"/>
    </source>
</evidence>
<dbReference type="Gene3D" id="3.20.20.70">
    <property type="entry name" value="Aldolase class I"/>
    <property type="match status" value="1"/>
</dbReference>
<dbReference type="InterPro" id="IPR013785">
    <property type="entry name" value="Aldolase_TIM"/>
</dbReference>